<feature type="binding site" evidence="7">
    <location>
        <position position="322"/>
    </location>
    <ligand>
        <name>glyoxylate</name>
        <dbReference type="ChEBI" id="CHEBI:36655"/>
    </ligand>
</feature>
<feature type="binding site" evidence="7">
    <location>
        <position position="298"/>
    </location>
    <ligand>
        <name>FMN</name>
        <dbReference type="ChEBI" id="CHEBI:58210"/>
    </ligand>
</feature>
<comment type="similarity">
    <text evidence="5">Belongs to the FMN-dependent alpha-hydroxy acid dehydrogenase family.</text>
</comment>
<feature type="binding site" evidence="7">
    <location>
        <position position="181"/>
    </location>
    <ligand>
        <name>glyoxylate</name>
        <dbReference type="ChEBI" id="CHEBI:36655"/>
    </ligand>
</feature>
<evidence type="ECO:0000259" key="8">
    <source>
        <dbReference type="PROSITE" id="PS51349"/>
    </source>
</evidence>
<evidence type="ECO:0000256" key="2">
    <source>
        <dbReference type="ARBA" id="ARBA00022630"/>
    </source>
</evidence>
<organism evidence="9 10">
    <name type="scientific">Exserohilum turcicum (strain 28A)</name>
    <name type="common">Northern leaf blight fungus</name>
    <name type="synonym">Setosphaeria turcica</name>
    <dbReference type="NCBI Taxonomy" id="671987"/>
    <lineage>
        <taxon>Eukaryota</taxon>
        <taxon>Fungi</taxon>
        <taxon>Dikarya</taxon>
        <taxon>Ascomycota</taxon>
        <taxon>Pezizomycotina</taxon>
        <taxon>Dothideomycetes</taxon>
        <taxon>Pleosporomycetidae</taxon>
        <taxon>Pleosporales</taxon>
        <taxon>Pleosporineae</taxon>
        <taxon>Pleosporaceae</taxon>
        <taxon>Exserohilum</taxon>
    </lineage>
</organism>
<dbReference type="eggNOG" id="KOG0538">
    <property type="taxonomic scope" value="Eukaryota"/>
</dbReference>
<feature type="binding site" evidence="7">
    <location>
        <begin position="353"/>
        <end position="357"/>
    </location>
    <ligand>
        <name>FMN</name>
        <dbReference type="ChEBI" id="CHEBI:58210"/>
    </ligand>
</feature>
<sequence>MDPVNPNQKARTTPQYALYQRENFWKSNEGQVPVFNTEPGKLEELAKEKLSQGGWFYASSNAGQSHTHTANRQAFYRHRIIPRMLVDTNQRDTATEIFGHKVPAPIGFAPVGINKIYNPQGELPVARAAGALGLPYCLSTAGSQSIEDVGKANDQGVRNGQGENGTAAGGGEKGVRFFQLYMPHDDELTRSLLQRAVDSGFTACILTLDTWQLGWRHDDVANSNYAFYHGLGADLGLTDLVFQQRLKEKGIDPTTQPNEAGALWIDNVWHGRAHTWDKAVWAMNLWKELSGGKPFCLKGIQSVHDAKKAVDLGFDGIVVSNHAGRQVDGATASLDALENIVDAVGDRIYIMFDSGVRSASDVVKALALGAKFVFVGRLWIWGLAIMGETGVTHVMKSLLADLDILMNVGGFRNVGEISREALESGPKSYPLMHTASKL</sequence>
<feature type="active site" description="Proton acceptor" evidence="6">
    <location>
        <position position="322"/>
    </location>
</feature>
<evidence type="ECO:0000256" key="5">
    <source>
        <dbReference type="ARBA" id="ARBA00024042"/>
    </source>
</evidence>
<evidence type="ECO:0000256" key="3">
    <source>
        <dbReference type="ARBA" id="ARBA00022643"/>
    </source>
</evidence>
<dbReference type="PANTHER" id="PTHR10578:SF75">
    <property type="entry name" value="L-LACTATE DEHYDROGENASE (AFU_ORTHOLOGUE AFUA_4G07050)"/>
    <property type="match status" value="1"/>
</dbReference>
<feature type="binding site" evidence="7">
    <location>
        <position position="139"/>
    </location>
    <ligand>
        <name>FMN</name>
        <dbReference type="ChEBI" id="CHEBI:58210"/>
    </ligand>
</feature>
<evidence type="ECO:0000256" key="1">
    <source>
        <dbReference type="ARBA" id="ARBA00001917"/>
    </source>
</evidence>
<feature type="binding site" evidence="7">
    <location>
        <position position="179"/>
    </location>
    <ligand>
        <name>FMN</name>
        <dbReference type="ChEBI" id="CHEBI:58210"/>
    </ligand>
</feature>
<dbReference type="Gene3D" id="3.20.20.70">
    <property type="entry name" value="Aldolase class I"/>
    <property type="match status" value="1"/>
</dbReference>
<accession>R0KC91</accession>
<feature type="binding site" evidence="7">
    <location>
        <position position="320"/>
    </location>
    <ligand>
        <name>FMN</name>
        <dbReference type="ChEBI" id="CHEBI:58210"/>
    </ligand>
</feature>
<evidence type="ECO:0000256" key="4">
    <source>
        <dbReference type="ARBA" id="ARBA00023002"/>
    </source>
</evidence>
<keyword evidence="4" id="KW-0560">Oxidoreductase</keyword>
<dbReference type="EMBL" id="KB908637">
    <property type="protein sequence ID" value="EOA85837.1"/>
    <property type="molecule type" value="Genomic_DNA"/>
</dbReference>
<reference evidence="9 10" key="1">
    <citation type="journal article" date="2012" name="PLoS Pathog.">
        <title>Diverse lifestyles and strategies of plant pathogenesis encoded in the genomes of eighteen Dothideomycetes fungi.</title>
        <authorList>
            <person name="Ohm R.A."/>
            <person name="Feau N."/>
            <person name="Henrissat B."/>
            <person name="Schoch C.L."/>
            <person name="Horwitz B.A."/>
            <person name="Barry K.W."/>
            <person name="Condon B.J."/>
            <person name="Copeland A.C."/>
            <person name="Dhillon B."/>
            <person name="Glaser F."/>
            <person name="Hesse C.N."/>
            <person name="Kosti I."/>
            <person name="LaButti K."/>
            <person name="Lindquist E.A."/>
            <person name="Lucas S."/>
            <person name="Salamov A.A."/>
            <person name="Bradshaw R.E."/>
            <person name="Ciuffetti L."/>
            <person name="Hamelin R.C."/>
            <person name="Kema G.H.J."/>
            <person name="Lawrence C."/>
            <person name="Scott J.A."/>
            <person name="Spatafora J.W."/>
            <person name="Turgeon B.G."/>
            <person name="de Wit P.J.G.M."/>
            <person name="Zhong S."/>
            <person name="Goodwin S.B."/>
            <person name="Grigoriev I.V."/>
        </authorList>
    </citation>
    <scope>NUCLEOTIDE SEQUENCE [LARGE SCALE GENOMIC DNA]</scope>
    <source>
        <strain evidence="10">28A</strain>
    </source>
</reference>
<dbReference type="RefSeq" id="XP_008026620.1">
    <property type="nucleotide sequence ID" value="XM_008028429.1"/>
</dbReference>
<dbReference type="PANTHER" id="PTHR10578">
    <property type="entry name" value="S -2-HYDROXY-ACID OXIDASE-RELATED"/>
    <property type="match status" value="1"/>
</dbReference>
<dbReference type="PROSITE" id="PS51349">
    <property type="entry name" value="FMN_HYDROXY_ACID_DH_2"/>
    <property type="match status" value="1"/>
</dbReference>
<name>R0KC91_EXST2</name>
<dbReference type="HOGENOM" id="CLU_020639_0_1_1"/>
<dbReference type="GO" id="GO:0016491">
    <property type="term" value="F:oxidoreductase activity"/>
    <property type="evidence" value="ECO:0007669"/>
    <property type="project" value="UniProtKB-KW"/>
</dbReference>
<keyword evidence="3 7" id="KW-0288">FMN</keyword>
<reference evidence="9 10" key="2">
    <citation type="journal article" date="2013" name="PLoS Genet.">
        <title>Comparative genome structure, secondary metabolite, and effector coding capacity across Cochliobolus pathogens.</title>
        <authorList>
            <person name="Condon B.J."/>
            <person name="Leng Y."/>
            <person name="Wu D."/>
            <person name="Bushley K.E."/>
            <person name="Ohm R.A."/>
            <person name="Otillar R."/>
            <person name="Martin J."/>
            <person name="Schackwitz W."/>
            <person name="Grimwood J."/>
            <person name="MohdZainudin N."/>
            <person name="Xue C."/>
            <person name="Wang R."/>
            <person name="Manning V.A."/>
            <person name="Dhillon B."/>
            <person name="Tu Z.J."/>
            <person name="Steffenson B.J."/>
            <person name="Salamov A."/>
            <person name="Sun H."/>
            <person name="Lowry S."/>
            <person name="LaButti K."/>
            <person name="Han J."/>
            <person name="Copeland A."/>
            <person name="Lindquist E."/>
            <person name="Barry K."/>
            <person name="Schmutz J."/>
            <person name="Baker S.E."/>
            <person name="Ciuffetti L.M."/>
            <person name="Grigoriev I.V."/>
            <person name="Zhong S."/>
            <person name="Turgeon B.G."/>
        </authorList>
    </citation>
    <scope>NUCLEOTIDE SEQUENCE [LARGE SCALE GENOMIC DNA]</scope>
    <source>
        <strain evidence="10">28A</strain>
    </source>
</reference>
<dbReference type="Pfam" id="PF01070">
    <property type="entry name" value="FMN_dh"/>
    <property type="match status" value="1"/>
</dbReference>
<dbReference type="SUPFAM" id="SSF51395">
    <property type="entry name" value="FMN-linked oxidoreductases"/>
    <property type="match status" value="1"/>
</dbReference>
<feature type="binding site" evidence="7">
    <location>
        <position position="325"/>
    </location>
    <ligand>
        <name>glyoxylate</name>
        <dbReference type="ChEBI" id="CHEBI:36655"/>
    </ligand>
</feature>
<evidence type="ECO:0000256" key="6">
    <source>
        <dbReference type="PIRSR" id="PIRSR000138-1"/>
    </source>
</evidence>
<dbReference type="AlphaFoldDB" id="R0KC91"/>
<evidence type="ECO:0000313" key="9">
    <source>
        <dbReference type="EMBL" id="EOA85837.1"/>
    </source>
</evidence>
<dbReference type="InterPro" id="IPR012133">
    <property type="entry name" value="Alpha-hydoxy_acid_DH_FMN"/>
</dbReference>
<comment type="cofactor">
    <cofactor evidence="1">
        <name>FMN</name>
        <dbReference type="ChEBI" id="CHEBI:58210"/>
    </cofactor>
</comment>
<evidence type="ECO:0000313" key="10">
    <source>
        <dbReference type="Proteomes" id="UP000016935"/>
    </source>
</evidence>
<evidence type="ECO:0000256" key="7">
    <source>
        <dbReference type="PIRSR" id="PIRSR000138-2"/>
    </source>
</evidence>
<gene>
    <name evidence="9" type="ORF">SETTUDRAFT_184979</name>
</gene>
<feature type="binding site" evidence="7">
    <location>
        <position position="216"/>
    </location>
    <ligand>
        <name>glyoxylate</name>
        <dbReference type="ChEBI" id="CHEBI:36655"/>
    </ligand>
</feature>
<keyword evidence="2 7" id="KW-0285">Flavoprotein</keyword>
<feature type="binding site" evidence="7">
    <location>
        <position position="57"/>
    </location>
    <ligand>
        <name>glyoxylate</name>
        <dbReference type="ChEBI" id="CHEBI:36655"/>
    </ligand>
</feature>
<dbReference type="InterPro" id="IPR013785">
    <property type="entry name" value="Aldolase_TIM"/>
</dbReference>
<dbReference type="InterPro" id="IPR000262">
    <property type="entry name" value="FMN-dep_DH"/>
</dbReference>
<dbReference type="STRING" id="671987.R0KC91"/>
<protein>
    <recommendedName>
        <fullName evidence="8">FMN hydroxy acid dehydrogenase domain-containing protein</fullName>
    </recommendedName>
</protein>
<dbReference type="GO" id="GO:0010181">
    <property type="term" value="F:FMN binding"/>
    <property type="evidence" value="ECO:0007669"/>
    <property type="project" value="InterPro"/>
</dbReference>
<proteinExistence type="inferred from homology"/>
<keyword evidence="10" id="KW-1185">Reference proteome</keyword>
<dbReference type="OrthoDB" id="25826at2759"/>
<feature type="domain" description="FMN hydroxy acid dehydrogenase" evidence="8">
    <location>
        <begin position="31"/>
        <end position="427"/>
    </location>
</feature>
<feature type="binding site" evidence="7">
    <location>
        <begin position="376"/>
        <end position="377"/>
    </location>
    <ligand>
        <name>FMN</name>
        <dbReference type="ChEBI" id="CHEBI:58210"/>
    </ligand>
</feature>
<dbReference type="GeneID" id="19402078"/>
<dbReference type="InterPro" id="IPR037396">
    <property type="entry name" value="FMN_HAD"/>
</dbReference>
<feature type="binding site" evidence="7">
    <location>
        <position position="207"/>
    </location>
    <ligand>
        <name>FMN</name>
        <dbReference type="ChEBI" id="CHEBI:58210"/>
    </ligand>
</feature>
<dbReference type="Proteomes" id="UP000016935">
    <property type="component" value="Unassembled WGS sequence"/>
</dbReference>
<feature type="binding site" evidence="7">
    <location>
        <begin position="110"/>
        <end position="112"/>
    </location>
    <ligand>
        <name>FMN</name>
        <dbReference type="ChEBI" id="CHEBI:58210"/>
    </ligand>
</feature>
<dbReference type="FunFam" id="3.20.20.70:FF:000132">
    <property type="entry name" value="FMN dependent dehydrogenase"/>
    <property type="match status" value="1"/>
</dbReference>
<dbReference type="PIRSF" id="PIRSF000138">
    <property type="entry name" value="Al-hdrx_acd_dh"/>
    <property type="match status" value="1"/>
</dbReference>